<keyword evidence="5" id="KW-0092">Biotin</keyword>
<dbReference type="EMBL" id="CAUWAG010000003">
    <property type="protein sequence ID" value="CAJ2501908.1"/>
    <property type="molecule type" value="Genomic_DNA"/>
</dbReference>
<dbReference type="InterPro" id="IPR011053">
    <property type="entry name" value="Single_hybrid_motif"/>
</dbReference>
<evidence type="ECO:0000256" key="5">
    <source>
        <dbReference type="ARBA" id="ARBA00023267"/>
    </source>
</evidence>
<evidence type="ECO:0000256" key="4">
    <source>
        <dbReference type="ARBA" id="ARBA00022840"/>
    </source>
</evidence>
<evidence type="ECO:0000313" key="11">
    <source>
        <dbReference type="Proteomes" id="UP001295740"/>
    </source>
</evidence>
<evidence type="ECO:0000256" key="6">
    <source>
        <dbReference type="PROSITE-ProRule" id="PRU00409"/>
    </source>
</evidence>
<dbReference type="InterPro" id="IPR029000">
    <property type="entry name" value="Cyclophilin-like_dom_sf"/>
</dbReference>
<dbReference type="InterPro" id="IPR011764">
    <property type="entry name" value="Biotin_carboxylation_dom"/>
</dbReference>
<organism evidence="10 11">
    <name type="scientific">Anthostomella pinea</name>
    <dbReference type="NCBI Taxonomy" id="933095"/>
    <lineage>
        <taxon>Eukaryota</taxon>
        <taxon>Fungi</taxon>
        <taxon>Dikarya</taxon>
        <taxon>Ascomycota</taxon>
        <taxon>Pezizomycotina</taxon>
        <taxon>Sordariomycetes</taxon>
        <taxon>Xylariomycetidae</taxon>
        <taxon>Xylariales</taxon>
        <taxon>Xylariaceae</taxon>
        <taxon>Anthostomella</taxon>
    </lineage>
</organism>
<evidence type="ECO:0000256" key="7">
    <source>
        <dbReference type="SAM" id="MobiDB-lite"/>
    </source>
</evidence>
<dbReference type="PANTHER" id="PTHR18866:SF128">
    <property type="entry name" value="UREA AMIDOLYASE"/>
    <property type="match status" value="1"/>
</dbReference>
<evidence type="ECO:0000259" key="9">
    <source>
        <dbReference type="PROSITE" id="PS50979"/>
    </source>
</evidence>
<dbReference type="SUPFAM" id="SSF52440">
    <property type="entry name" value="PreATP-grasp domain"/>
    <property type="match status" value="1"/>
</dbReference>
<keyword evidence="11" id="KW-1185">Reference proteome</keyword>
<dbReference type="Pfam" id="PF02682">
    <property type="entry name" value="CT_C_D"/>
    <property type="match status" value="1"/>
</dbReference>
<dbReference type="GO" id="GO:0005524">
    <property type="term" value="F:ATP binding"/>
    <property type="evidence" value="ECO:0007669"/>
    <property type="project" value="UniProtKB-UniRule"/>
</dbReference>
<dbReference type="AlphaFoldDB" id="A0AAI8V6J0"/>
<dbReference type="PROSITE" id="PS00867">
    <property type="entry name" value="CPSASE_2"/>
    <property type="match status" value="1"/>
</dbReference>
<evidence type="ECO:0000256" key="3">
    <source>
        <dbReference type="ARBA" id="ARBA00022801"/>
    </source>
</evidence>
<dbReference type="GO" id="GO:0016874">
    <property type="term" value="F:ligase activity"/>
    <property type="evidence" value="ECO:0007669"/>
    <property type="project" value="UniProtKB-KW"/>
</dbReference>
<dbReference type="InterPro" id="IPR050856">
    <property type="entry name" value="Biotin_carboxylase_complex"/>
</dbReference>
<dbReference type="InterPro" id="IPR005481">
    <property type="entry name" value="BC-like_N"/>
</dbReference>
<dbReference type="InterPro" id="IPR058625">
    <property type="entry name" value="MdtA-like_BSH"/>
</dbReference>
<dbReference type="InterPro" id="IPR014084">
    <property type="entry name" value="Urea_COase"/>
</dbReference>
<dbReference type="GO" id="GO:0046872">
    <property type="term" value="F:metal ion binding"/>
    <property type="evidence" value="ECO:0007669"/>
    <property type="project" value="InterPro"/>
</dbReference>
<dbReference type="SUPFAM" id="SSF50891">
    <property type="entry name" value="Cyclophilin-like"/>
    <property type="match status" value="2"/>
</dbReference>
<dbReference type="Gene3D" id="3.30.1360.40">
    <property type="match status" value="1"/>
</dbReference>
<keyword evidence="1" id="KW-0436">Ligase</keyword>
<dbReference type="PROSITE" id="PS50975">
    <property type="entry name" value="ATP_GRASP"/>
    <property type="match status" value="1"/>
</dbReference>
<dbReference type="SUPFAM" id="SSF51230">
    <property type="entry name" value="Single hybrid motif"/>
    <property type="match status" value="1"/>
</dbReference>
<evidence type="ECO:0000313" key="10">
    <source>
        <dbReference type="EMBL" id="CAJ2501908.1"/>
    </source>
</evidence>
<dbReference type="Pfam" id="PF02626">
    <property type="entry name" value="CT_A_B"/>
    <property type="match status" value="1"/>
</dbReference>
<comment type="caution">
    <text evidence="10">The sequence shown here is derived from an EMBL/GenBank/DDBJ whole genome shotgun (WGS) entry which is preliminary data.</text>
</comment>
<name>A0AAI8V6J0_9PEZI</name>
<gene>
    <name evidence="10" type="ORF">KHLLAP_LOCUS2376</name>
</gene>
<accession>A0AAI8V6J0</accession>
<feature type="compositionally biased region" description="Basic and acidic residues" evidence="7">
    <location>
        <begin position="1150"/>
        <end position="1161"/>
    </location>
</feature>
<dbReference type="InterPro" id="IPR005482">
    <property type="entry name" value="Biotin_COase_C"/>
</dbReference>
<proteinExistence type="predicted"/>
<keyword evidence="4 6" id="KW-0067">ATP-binding</keyword>
<dbReference type="InterPro" id="IPR005479">
    <property type="entry name" value="CPAse_ATP-bd"/>
</dbReference>
<dbReference type="Gene3D" id="2.40.100.10">
    <property type="entry name" value="Cyclophilin-like"/>
    <property type="match status" value="2"/>
</dbReference>
<dbReference type="Gene3D" id="2.40.50.100">
    <property type="match status" value="1"/>
</dbReference>
<dbReference type="Proteomes" id="UP001295740">
    <property type="component" value="Unassembled WGS sequence"/>
</dbReference>
<dbReference type="PROSITE" id="PS50979">
    <property type="entry name" value="BC"/>
    <property type="match status" value="1"/>
</dbReference>
<dbReference type="InterPro" id="IPR011761">
    <property type="entry name" value="ATP-grasp"/>
</dbReference>
<dbReference type="Pfam" id="PF02785">
    <property type="entry name" value="Biotin_carb_C"/>
    <property type="match status" value="1"/>
</dbReference>
<reference evidence="10" key="1">
    <citation type="submission" date="2023-10" db="EMBL/GenBank/DDBJ databases">
        <authorList>
            <person name="Hackl T."/>
        </authorList>
    </citation>
    <scope>NUCLEOTIDE SEQUENCE</scope>
</reference>
<dbReference type="PROSITE" id="PS00866">
    <property type="entry name" value="CPSASE_1"/>
    <property type="match status" value="1"/>
</dbReference>
<dbReference type="SUPFAM" id="SSF160467">
    <property type="entry name" value="PH0987 N-terminal domain-like"/>
    <property type="match status" value="1"/>
</dbReference>
<feature type="domain" description="ATP-grasp" evidence="8">
    <location>
        <begin position="159"/>
        <end position="357"/>
    </location>
</feature>
<evidence type="ECO:0000256" key="2">
    <source>
        <dbReference type="ARBA" id="ARBA00022741"/>
    </source>
</evidence>
<dbReference type="Gene3D" id="3.30.470.20">
    <property type="entry name" value="ATP-grasp fold, B domain"/>
    <property type="match status" value="1"/>
</dbReference>
<dbReference type="GO" id="GO:0016787">
    <property type="term" value="F:hydrolase activity"/>
    <property type="evidence" value="ECO:0007669"/>
    <property type="project" value="UniProtKB-KW"/>
</dbReference>
<dbReference type="PANTHER" id="PTHR18866">
    <property type="entry name" value="CARBOXYLASE:PYRUVATE/ACETYL-COA/PROPIONYL-COA CARBOXYLASE"/>
    <property type="match status" value="1"/>
</dbReference>
<dbReference type="Pfam" id="PF25917">
    <property type="entry name" value="BSH_RND"/>
    <property type="match status" value="1"/>
</dbReference>
<dbReference type="CDD" id="cd06850">
    <property type="entry name" value="biotinyl_domain"/>
    <property type="match status" value="1"/>
</dbReference>
<dbReference type="SMART" id="SM00796">
    <property type="entry name" value="AHS1"/>
    <property type="match status" value="1"/>
</dbReference>
<dbReference type="SUPFAM" id="SSF51246">
    <property type="entry name" value="Rudiment single hybrid motif"/>
    <property type="match status" value="1"/>
</dbReference>
<dbReference type="SMART" id="SM00797">
    <property type="entry name" value="AHS2"/>
    <property type="match status" value="1"/>
</dbReference>
<protein>
    <submittedName>
        <fullName evidence="10">Uu.00g047610.m01.CDS01</fullName>
    </submittedName>
</protein>
<dbReference type="Pfam" id="PF00289">
    <property type="entry name" value="Biotin_carb_N"/>
    <property type="match status" value="1"/>
</dbReference>
<keyword evidence="3" id="KW-0378">Hydrolase</keyword>
<feature type="compositionally biased region" description="Polar residues" evidence="7">
    <location>
        <begin position="1"/>
        <end position="16"/>
    </location>
</feature>
<feature type="region of interest" description="Disordered" evidence="7">
    <location>
        <begin position="1141"/>
        <end position="1161"/>
    </location>
</feature>
<dbReference type="Pfam" id="PF02786">
    <property type="entry name" value="CPSase_L_D2"/>
    <property type="match status" value="1"/>
</dbReference>
<dbReference type="SMART" id="SM00878">
    <property type="entry name" value="Biotin_carb_C"/>
    <property type="match status" value="1"/>
</dbReference>
<dbReference type="InterPro" id="IPR003833">
    <property type="entry name" value="CT_C_D"/>
</dbReference>
<sequence>MTTLHTEYTDTASGSDGLSIPAASPPHELLVDSKMAPNRSIQTVLIANRGEITLRIIRTLHKMSLRAVVIDSDADAQASHVVAADTALHLEGDTIGDTYLNAAKIVQIALSARVDAVIPGYGFLAENAGFARAVEQAGMVWIGPTPEQMTELGLKHRARAIAAKVGVPVVPGSNGLLQSIDNALEAGGTIGYPLMLKSTGGGGGIGLQRCDNEGDLRDAFESVKRIAAANFDDHGVYLERLIENARHVEVQILGDGTGRVITAGDRDCSLQRRHQKVIEESPALMVSADIRAKMGAYAVQIASTVSYRNVGTVEFLYDTDTDEVYFLEVNTRLQVEHPITEAVTGLDLVECMVKIAGSDAGELFDDNCGGFLVSGVSIEARLYAENPLRDFSPCGGRVLGLHFPPNLRIIATGHTRQEAVERLVEGLAATEISGLQTNLDFLRQLTASSMLQSCSYTTSSLDSFQYTSNSFEILDSGGSCTVQDFLGRMGVWNVGIPPSGPMDSASFRLANRLVDNGEGLAALECTLKGPSLKFHCEAVVAVTGGSAPAYLDNEAMAMHKTLHIKAGQTLRIGVAQHGYRVYVAIRGGVDVPLVMGSRSTFELAKMGGWNGRKLQPGDIVPIGEKLDGGDIALLQASALPISAQPKAKWTIGVVPGPHGAPDFFTSDSIGALFFGEWIVHYNSNRLGIRLKGPRPQWARETSGKAGLHPSNIHDSPYSIGSVSFTGDEAVVLTCDGPSLGGFVVFCVVVSPELWKLGQLRPGDMVHFQPTTIKQSLELNKVLSHGIENLAPLAAYGGLSSDTPAEERCTVNEMHHDGRKVTARQAGDSYLLLEFGDTDDFSLRQSFEIATFIDEHRKRPIGGIDELTPGVRTLHLKYNFGLHPDIILTRITEHIKSYTRPTQMPSRHIRLPVAFNDEETQAAIQRYGDTIRAEAPWLPSNIDFLASLNGIDDIQCILQRSEFLVLGLGDVFLGSPCAIPKDPRDRLLGTKYNPSRSFTPRGCVGIGGQYLCIYATESPGGYQLVGRTVPIWNPAALATLTDGAGGNRDLLSIGADSGKDSDNPCMFRLFDRITFFPVIEEELDSVPAEKLVRISDGVLDLAEHEAMLHANRHDIAATAERQAQAIARAPFLYELLKPHEPIQTSASNRPGADDDRPEHGDDTFVNIQAYVPGRCWKLVVKEGQRVSKGSAVVYLESSKMEVEITTPVDGVCVKTRVAEGDLVEAYADLVVIMPDVE</sequence>
<dbReference type="InterPro" id="IPR003778">
    <property type="entry name" value="CT_A_B"/>
</dbReference>
<feature type="domain" description="Biotin carboxylation" evidence="9">
    <location>
        <begin position="40"/>
        <end position="466"/>
    </location>
</feature>
<dbReference type="NCBIfam" id="TIGR00724">
    <property type="entry name" value="urea_amlyse_rel"/>
    <property type="match status" value="1"/>
</dbReference>
<feature type="region of interest" description="Disordered" evidence="7">
    <location>
        <begin position="1"/>
        <end position="20"/>
    </location>
</feature>
<dbReference type="NCBIfam" id="TIGR02712">
    <property type="entry name" value="urea_carbox"/>
    <property type="match status" value="1"/>
</dbReference>
<dbReference type="InterPro" id="IPR011054">
    <property type="entry name" value="Rudment_hybrid_motif"/>
</dbReference>
<keyword evidence="2 6" id="KW-0547">Nucleotide-binding</keyword>
<dbReference type="InterPro" id="IPR016185">
    <property type="entry name" value="PreATP-grasp_dom_sf"/>
</dbReference>
<evidence type="ECO:0000259" key="8">
    <source>
        <dbReference type="PROSITE" id="PS50975"/>
    </source>
</evidence>
<dbReference type="SUPFAM" id="SSF56059">
    <property type="entry name" value="Glutathione synthetase ATP-binding domain-like"/>
    <property type="match status" value="1"/>
</dbReference>
<evidence type="ECO:0000256" key="1">
    <source>
        <dbReference type="ARBA" id="ARBA00022598"/>
    </source>
</evidence>